<gene>
    <name evidence="2" type="ORF">RY972_10120</name>
</gene>
<accession>A0ABZ0FFM4</accession>
<dbReference type="Proteomes" id="UP001302667">
    <property type="component" value="Chromosome"/>
</dbReference>
<evidence type="ECO:0000313" key="3">
    <source>
        <dbReference type="Proteomes" id="UP001302667"/>
    </source>
</evidence>
<name>A0ABZ0FFM4_9GAMM</name>
<evidence type="ECO:0008006" key="4">
    <source>
        <dbReference type="Google" id="ProtNLM"/>
    </source>
</evidence>
<feature type="chain" id="PRO_5047156388" description="Glycoside hydrolase 123 C-terminal domain-containing protein" evidence="1">
    <location>
        <begin position="19"/>
        <end position="854"/>
    </location>
</feature>
<organism evidence="2 3">
    <name type="scientific">Aeromonas allosaccharophila</name>
    <dbReference type="NCBI Taxonomy" id="656"/>
    <lineage>
        <taxon>Bacteria</taxon>
        <taxon>Pseudomonadati</taxon>
        <taxon>Pseudomonadota</taxon>
        <taxon>Gammaproteobacteria</taxon>
        <taxon>Aeromonadales</taxon>
        <taxon>Aeromonadaceae</taxon>
        <taxon>Aeromonas</taxon>
    </lineage>
</organism>
<keyword evidence="1" id="KW-0732">Signal</keyword>
<evidence type="ECO:0000256" key="1">
    <source>
        <dbReference type="SAM" id="SignalP"/>
    </source>
</evidence>
<protein>
    <recommendedName>
        <fullName evidence="4">Glycoside hydrolase 123 C-terminal domain-containing protein</fullName>
    </recommendedName>
</protein>
<dbReference type="RefSeq" id="WP_317104143.1">
    <property type="nucleotide sequence ID" value="NZ_CP136584.1"/>
</dbReference>
<keyword evidence="3" id="KW-1185">Reference proteome</keyword>
<evidence type="ECO:0000313" key="2">
    <source>
        <dbReference type="EMBL" id="WOE68368.1"/>
    </source>
</evidence>
<sequence>MSRGLWLVILLCANAAMGATRLEGQTPLPLTSNQTPQRLDLSTHNWPIGSDDELVIEGHNPSAHPQTLILRIDDEASVNYRSRVNLERIVAPGPFTQRFALSEWRTSQPRALALDKLTKLYLFMADNAPSMTIHRWYWEPGLTLPEGTIALDLGAAASPRFTGFEALSLGDPRLIGHPTPILRPSGDALVRDGLRNLDGVRLNLAKGRYQLTLWLDDPGEWEYLPHPFERSVLVNGEPIWAEQWQPQEWLTQRYLAGPSREALPNPDPWQLFGARQGGPVHVTLNHPGGPLTLTLVGHSPDAKYLAGLLLAPYPASTDEAAPSNGDKGHVMQAEANTQRLADATAIVLTKQRQLFLEKWTLAPYSPTPAPAAQQLSLTPIPDAAPTLQIAPLSAADALQQASQPVLAARGSQLLLEFAIHAATDDPAPLLVIQPPEQAGSPLALTPYYGKWHLVRPQASGTLLAPSDQELVEGIAGLTLLAGVPRRLVLQITVPRDAPAGHYLGNIQLLSQQQLVQLPLTIEVLPLTLPAASKPVGIYVEAPPYLNWLSPNPEALKEQIAAASRCDLQRLAKLGISGLSPALPQDEAGMREIMGEAAGLGFVPPLLAYTPLKRWGNDPASQLDQWQARQQALTASGLPPLAWSLFDEPDLATLPAITSLAREMKRREPAVIRAGHFNHPGQAGLLAEVEIALLNAGFGADKADVARVRQHKVTPWFYNLGTPRAAGFYLWQSGAEGYLQWHGRMPTALPYDPTDGRESDFMLLGPQACEAHRLSHDLLLLQQAIEDLRWLAWLEQEARYQVEAALLLERLRDQLPTRWQVAEQLPSAAWIQWRREIEQLAKGLKTLQTGANSSS</sequence>
<dbReference type="EMBL" id="CP136584">
    <property type="protein sequence ID" value="WOE68368.1"/>
    <property type="molecule type" value="Genomic_DNA"/>
</dbReference>
<reference evidence="2 3" key="1">
    <citation type="submission" date="2023-10" db="EMBL/GenBank/DDBJ databases">
        <title>Genome analysis of psychrotrophic aerobic bacterium Aeromonas allosaccharophila BIM B-1809 isolated from infected fish.</title>
        <authorList>
            <person name="Leanovich S.I."/>
            <person name="Sidarenka A.V."/>
            <person name="Akhremchuk A.E."/>
            <person name="Sikolenko M.A."/>
            <person name="Valentovich L.N."/>
        </authorList>
    </citation>
    <scope>NUCLEOTIDE SEQUENCE [LARGE SCALE GENOMIC DNA]</scope>
    <source>
        <strain evidence="2 3">BIM B-1809</strain>
    </source>
</reference>
<proteinExistence type="predicted"/>
<feature type="signal peptide" evidence="1">
    <location>
        <begin position="1"/>
        <end position="18"/>
    </location>
</feature>